<protein>
    <submittedName>
        <fullName evidence="3">Asp-tRNA(Asn)/Glu-tRNA(Gln) amidotransferase A subunit family amidase</fullName>
    </submittedName>
</protein>
<dbReference type="InterPro" id="IPR000120">
    <property type="entry name" value="Amidase"/>
</dbReference>
<dbReference type="GO" id="GO:0016740">
    <property type="term" value="F:transferase activity"/>
    <property type="evidence" value="ECO:0007669"/>
    <property type="project" value="UniProtKB-KW"/>
</dbReference>
<dbReference type="Gene3D" id="3.90.1300.10">
    <property type="entry name" value="Amidase signature (AS) domain"/>
    <property type="match status" value="1"/>
</dbReference>
<gene>
    <name evidence="3" type="ORF">GGQ83_002360</name>
</gene>
<dbReference type="EMBL" id="JACIDJ010000003">
    <property type="protein sequence ID" value="MBB3898917.1"/>
    <property type="molecule type" value="Genomic_DNA"/>
</dbReference>
<keyword evidence="4" id="KW-1185">Reference proteome</keyword>
<dbReference type="Pfam" id="PF01425">
    <property type="entry name" value="Amidase"/>
    <property type="match status" value="1"/>
</dbReference>
<dbReference type="Proteomes" id="UP000553193">
    <property type="component" value="Unassembled WGS sequence"/>
</dbReference>
<dbReference type="PANTHER" id="PTHR11895:SF151">
    <property type="entry name" value="GLUTAMYL-TRNA(GLN) AMIDOTRANSFERASE SUBUNIT A"/>
    <property type="match status" value="1"/>
</dbReference>
<dbReference type="AlphaFoldDB" id="A0A840ACV4"/>
<dbReference type="RefSeq" id="WP_184384167.1">
    <property type="nucleotide sequence ID" value="NZ_JACIDJ010000003.1"/>
</dbReference>
<organism evidence="3 4">
    <name type="scientific">Roseococcus suduntuyensis</name>
    <dbReference type="NCBI Taxonomy" id="455361"/>
    <lineage>
        <taxon>Bacteria</taxon>
        <taxon>Pseudomonadati</taxon>
        <taxon>Pseudomonadota</taxon>
        <taxon>Alphaproteobacteria</taxon>
        <taxon>Acetobacterales</taxon>
        <taxon>Roseomonadaceae</taxon>
        <taxon>Roseococcus</taxon>
    </lineage>
</organism>
<evidence type="ECO:0000259" key="2">
    <source>
        <dbReference type="Pfam" id="PF01425"/>
    </source>
</evidence>
<evidence type="ECO:0000313" key="3">
    <source>
        <dbReference type="EMBL" id="MBB3898917.1"/>
    </source>
</evidence>
<evidence type="ECO:0000313" key="4">
    <source>
        <dbReference type="Proteomes" id="UP000553193"/>
    </source>
</evidence>
<name>A0A840ACV4_9PROT</name>
<proteinExistence type="predicted"/>
<feature type="region of interest" description="Disordered" evidence="1">
    <location>
        <begin position="128"/>
        <end position="150"/>
    </location>
</feature>
<accession>A0A840ACV4</accession>
<reference evidence="3 4" key="1">
    <citation type="submission" date="2020-08" db="EMBL/GenBank/DDBJ databases">
        <title>Genomic Encyclopedia of Type Strains, Phase IV (KMG-IV): sequencing the most valuable type-strain genomes for metagenomic binning, comparative biology and taxonomic classification.</title>
        <authorList>
            <person name="Goeker M."/>
        </authorList>
    </citation>
    <scope>NUCLEOTIDE SEQUENCE [LARGE SCALE GENOMIC DNA]</scope>
    <source>
        <strain evidence="3 4">DSM 19979</strain>
    </source>
</reference>
<comment type="caution">
    <text evidence="3">The sequence shown here is derived from an EMBL/GenBank/DDBJ whole genome shotgun (WGS) entry which is preliminary data.</text>
</comment>
<dbReference type="InterPro" id="IPR036928">
    <property type="entry name" value="AS_sf"/>
</dbReference>
<dbReference type="InterPro" id="IPR023631">
    <property type="entry name" value="Amidase_dom"/>
</dbReference>
<keyword evidence="3" id="KW-0808">Transferase</keyword>
<feature type="domain" description="Amidase" evidence="2">
    <location>
        <begin position="25"/>
        <end position="411"/>
    </location>
</feature>
<dbReference type="SUPFAM" id="SSF75304">
    <property type="entry name" value="Amidase signature (AS) enzymes"/>
    <property type="match status" value="1"/>
</dbReference>
<evidence type="ECO:0000256" key="1">
    <source>
        <dbReference type="SAM" id="MobiDB-lite"/>
    </source>
</evidence>
<dbReference type="PANTHER" id="PTHR11895">
    <property type="entry name" value="TRANSAMIDASE"/>
    <property type="match status" value="1"/>
</dbReference>
<sequence>MTHPAELSATDAASRIAAGTLKAQELAEAMLDVIARREPGVRAFAHLDPALVRRQAAAVDAAPAKGKLAGLFFGVKDVLDTADQPSQYGSPIWAGHRPRTDASCVALARRAGAVIAGKTVTTEFATRFPGATTNPHNARHTPGGSSQGSAAGVGAGMLHLAFGTQTAGSIIRPAAFCGAVGFKPSYGTLHRAGMKVMSESLDTIGVMARSVADAARAMSALTGLDHGPAEAPRAPKLALVMGAMAEAGPETAPHMERVAEAARRAGATVTPITLPAACDAAFAAHAHVMHMESAQALAWEIDHARAQLSPAMRTNMDWAMAEPPAKLVEARAAFAAAQACFADAIAGYDAVLTPSAPGEAPEGIEFTGTPVFNTLWTLLHTPCVTIPAGTGPRGLPLGAQIVTPRGQDAAALMWAEWLRRALG</sequence>